<dbReference type="Proteomes" id="UP000028680">
    <property type="component" value="Chromosome"/>
</dbReference>
<sequence>MTPLERTIVMLQAAPEDPARFSAVLERLCDAEVFLALEAEASDENVTPKTVERDGQSYVAIFDTELRLAEAVGGSADYLSVSGRALVQMLVGQDSGIALNPGSSAIGYVFERTTLDWLARSLDERPDEMAQQIAEIGPPPALPPKALEALSAKLTAAQGLAEFACLVQARDGAGVQNPLICFVGEFPAAQADLAKLIQEYLQFSQLDGAPWDVSYLLPDHPMVARFVKTGLRFDLPIPEAAPERPAPGSTPGQPPILR</sequence>
<feature type="domain" description="SseB protein N-terminal" evidence="2">
    <location>
        <begin position="11"/>
        <end position="115"/>
    </location>
</feature>
<evidence type="ECO:0000256" key="1">
    <source>
        <dbReference type="SAM" id="MobiDB-lite"/>
    </source>
</evidence>
<protein>
    <recommendedName>
        <fullName evidence="2">SseB protein N-terminal domain-containing protein</fullName>
    </recommendedName>
</protein>
<evidence type="ECO:0000313" key="4">
    <source>
        <dbReference type="Proteomes" id="UP000028680"/>
    </source>
</evidence>
<gene>
    <name evidence="3" type="ORF">RCA23_c25210</name>
</gene>
<dbReference type="RefSeq" id="WP_044050648.1">
    <property type="nucleotide sequence ID" value="NZ_CP003984.1"/>
</dbReference>
<proteinExistence type="predicted"/>
<organism evidence="3 4">
    <name type="scientific">Planktomarina temperata RCA23</name>
    <dbReference type="NCBI Taxonomy" id="666509"/>
    <lineage>
        <taxon>Bacteria</taxon>
        <taxon>Pseudomonadati</taxon>
        <taxon>Pseudomonadota</taxon>
        <taxon>Alphaproteobacteria</taxon>
        <taxon>Rhodobacterales</taxon>
        <taxon>Paracoccaceae</taxon>
        <taxon>Planktomarina</taxon>
    </lineage>
</organism>
<evidence type="ECO:0000313" key="3">
    <source>
        <dbReference type="EMBL" id="AII88040.1"/>
    </source>
</evidence>
<name>A0AAN0RL21_9RHOB</name>
<accession>A0AAN0RL21</accession>
<dbReference type="Pfam" id="PF07179">
    <property type="entry name" value="SseB"/>
    <property type="match status" value="1"/>
</dbReference>
<dbReference type="InterPro" id="IPR009839">
    <property type="entry name" value="SseB_N"/>
</dbReference>
<dbReference type="EMBL" id="CP003984">
    <property type="protein sequence ID" value="AII88040.1"/>
    <property type="molecule type" value="Genomic_DNA"/>
</dbReference>
<reference evidence="3 4" key="1">
    <citation type="journal article" date="2014" name="ISME J.">
        <title>Adaptation of an abundant Roseobacter RCA organism to pelagic systems revealed by genomic and transcriptomic analyses.</title>
        <authorList>
            <person name="Voget S."/>
            <person name="Wemheuer B."/>
            <person name="Brinkhoff T."/>
            <person name="Vollmers J."/>
            <person name="Dietrich S."/>
            <person name="Giebel H.A."/>
            <person name="Beardsley C."/>
            <person name="Sardemann C."/>
            <person name="Bakenhus I."/>
            <person name="Billerbeck S."/>
            <person name="Daniel R."/>
            <person name="Simon M."/>
        </authorList>
    </citation>
    <scope>NUCLEOTIDE SEQUENCE [LARGE SCALE GENOMIC DNA]</scope>
    <source>
        <strain evidence="3 4">RCA23</strain>
    </source>
</reference>
<feature type="region of interest" description="Disordered" evidence="1">
    <location>
        <begin position="238"/>
        <end position="258"/>
    </location>
</feature>
<dbReference type="AlphaFoldDB" id="A0AAN0RL21"/>
<evidence type="ECO:0000259" key="2">
    <source>
        <dbReference type="Pfam" id="PF07179"/>
    </source>
</evidence>
<dbReference type="KEGG" id="ptp:RCA23_c25210"/>
<keyword evidence="4" id="KW-1185">Reference proteome</keyword>